<dbReference type="EMBL" id="LVZK01000001">
    <property type="protein sequence ID" value="OAP86716.1"/>
    <property type="molecule type" value="Genomic_DNA"/>
</dbReference>
<dbReference type="Proteomes" id="UP000078368">
    <property type="component" value="Unassembled WGS sequence"/>
</dbReference>
<dbReference type="OrthoDB" id="4827277at2"/>
<name>A0A179B4U6_9ACTO</name>
<comment type="caution">
    <text evidence="1">The sequence shown here is derived from an EMBL/GenBank/DDBJ whole genome shotgun (WGS) entry which is preliminary data.</text>
</comment>
<reference evidence="1 2" key="1">
    <citation type="submission" date="2016-04" db="EMBL/GenBank/DDBJ databases">
        <title>Peptidophaga gingivicola gen. nov., sp. nov., isolated from human subgingival plaque.</title>
        <authorList>
            <person name="Beall C.J."/>
            <person name="Mokrzan E.M."/>
            <person name="Griffen A.L."/>
            <person name="Leys E.J."/>
        </authorList>
    </citation>
    <scope>NUCLEOTIDE SEQUENCE [LARGE SCALE GENOMIC DNA]</scope>
    <source>
        <strain evidence="1 2">BA112</strain>
    </source>
</reference>
<proteinExistence type="predicted"/>
<evidence type="ECO:0000313" key="1">
    <source>
        <dbReference type="EMBL" id="OAP86716.1"/>
    </source>
</evidence>
<organism evidence="1 2">
    <name type="scientific">Peptidiphaga gingivicola</name>
    <dbReference type="NCBI Taxonomy" id="2741497"/>
    <lineage>
        <taxon>Bacteria</taxon>
        <taxon>Bacillati</taxon>
        <taxon>Actinomycetota</taxon>
        <taxon>Actinomycetes</taxon>
        <taxon>Actinomycetales</taxon>
        <taxon>Actinomycetaceae</taxon>
        <taxon>Peptidiphaga</taxon>
    </lineage>
</organism>
<accession>A0A179B4U6</accession>
<dbReference type="AlphaFoldDB" id="A0A179B4U6"/>
<evidence type="ECO:0000313" key="2">
    <source>
        <dbReference type="Proteomes" id="UP000078368"/>
    </source>
</evidence>
<gene>
    <name evidence="1" type="ORF">A4H34_06250</name>
</gene>
<protein>
    <submittedName>
        <fullName evidence="1">Uncharacterized protein</fullName>
    </submittedName>
</protein>
<keyword evidence="2" id="KW-1185">Reference proteome</keyword>
<sequence>MPPTYIPELSSYLMVNQRFSGALANIHQFFFLTQNDACNGLMMQQFTESCVSFALNNYKGVPRGLQKGIGIYPVMCQTTPNPEVISYTKRKPDSHFSAFALPCSVNLSTGWLEYLDKTPLWGMAMWRGIKNAAKEALQY</sequence>